<evidence type="ECO:0000313" key="10">
    <source>
        <dbReference type="EMBL" id="OZI32517.1"/>
    </source>
</evidence>
<name>A0A261S6A2_9BORD</name>
<reference evidence="11" key="1">
    <citation type="submission" date="2017-05" db="EMBL/GenBank/DDBJ databases">
        <title>Complete and WGS of Bordetella genogroups.</title>
        <authorList>
            <person name="Spilker T."/>
            <person name="Lipuma J."/>
        </authorList>
    </citation>
    <scope>NUCLEOTIDE SEQUENCE [LARGE SCALE GENOMIC DNA]</scope>
    <source>
        <strain evidence="11">AU16122</strain>
    </source>
</reference>
<feature type="transmembrane region" description="Helical" evidence="8">
    <location>
        <begin position="199"/>
        <end position="221"/>
    </location>
</feature>
<proteinExistence type="inferred from homology"/>
<evidence type="ECO:0000256" key="7">
    <source>
        <dbReference type="ARBA" id="ARBA00023136"/>
    </source>
</evidence>
<dbReference type="InterPro" id="IPR000515">
    <property type="entry name" value="MetI-like"/>
</dbReference>
<feature type="domain" description="ABC transmembrane type-1" evidence="9">
    <location>
        <begin position="28"/>
        <end position="218"/>
    </location>
</feature>
<dbReference type="GO" id="GO:0006865">
    <property type="term" value="P:amino acid transport"/>
    <property type="evidence" value="ECO:0007669"/>
    <property type="project" value="TreeGrafter"/>
</dbReference>
<dbReference type="Pfam" id="PF00528">
    <property type="entry name" value="BPD_transp_1"/>
    <property type="match status" value="1"/>
</dbReference>
<comment type="subcellular location">
    <subcellularLocation>
        <location evidence="1">Cell inner membrane</location>
        <topology evidence="1">Multi-pass membrane protein</topology>
    </subcellularLocation>
    <subcellularLocation>
        <location evidence="8">Cell membrane</location>
        <topology evidence="8">Multi-pass membrane protein</topology>
    </subcellularLocation>
</comment>
<feature type="transmembrane region" description="Helical" evidence="8">
    <location>
        <begin position="32"/>
        <end position="52"/>
    </location>
</feature>
<dbReference type="NCBIfam" id="TIGR01726">
    <property type="entry name" value="HEQRo_perm_3TM"/>
    <property type="match status" value="1"/>
</dbReference>
<gene>
    <name evidence="10" type="ORF">CAL29_27230</name>
</gene>
<keyword evidence="11" id="KW-1185">Reference proteome</keyword>
<evidence type="ECO:0000256" key="1">
    <source>
        <dbReference type="ARBA" id="ARBA00004429"/>
    </source>
</evidence>
<evidence type="ECO:0000256" key="6">
    <source>
        <dbReference type="ARBA" id="ARBA00022989"/>
    </source>
</evidence>
<evidence type="ECO:0000259" key="9">
    <source>
        <dbReference type="PROSITE" id="PS50928"/>
    </source>
</evidence>
<keyword evidence="4" id="KW-1003">Cell membrane</keyword>
<evidence type="ECO:0000256" key="2">
    <source>
        <dbReference type="ARBA" id="ARBA00010072"/>
    </source>
</evidence>
<evidence type="ECO:0000256" key="8">
    <source>
        <dbReference type="RuleBase" id="RU363032"/>
    </source>
</evidence>
<protein>
    <submittedName>
        <fullName evidence="10">Amino acid ABC transporter permease</fullName>
    </submittedName>
</protein>
<dbReference type="PROSITE" id="PS50928">
    <property type="entry name" value="ABC_TM1"/>
    <property type="match status" value="1"/>
</dbReference>
<accession>A0A261S6A2</accession>
<evidence type="ECO:0000256" key="4">
    <source>
        <dbReference type="ARBA" id="ARBA00022475"/>
    </source>
</evidence>
<dbReference type="InterPro" id="IPR035906">
    <property type="entry name" value="MetI-like_sf"/>
</dbReference>
<evidence type="ECO:0000256" key="5">
    <source>
        <dbReference type="ARBA" id="ARBA00022692"/>
    </source>
</evidence>
<evidence type="ECO:0000313" key="11">
    <source>
        <dbReference type="Proteomes" id="UP000216020"/>
    </source>
</evidence>
<feature type="transmembrane region" description="Helical" evidence="8">
    <location>
        <begin position="90"/>
        <end position="108"/>
    </location>
</feature>
<evidence type="ECO:0000256" key="3">
    <source>
        <dbReference type="ARBA" id="ARBA00022448"/>
    </source>
</evidence>
<feature type="transmembrane region" description="Helical" evidence="8">
    <location>
        <begin position="64"/>
        <end position="84"/>
    </location>
</feature>
<comment type="caution">
    <text evidence="10">The sequence shown here is derived from an EMBL/GenBank/DDBJ whole genome shotgun (WGS) entry which is preliminary data.</text>
</comment>
<feature type="transmembrane region" description="Helical" evidence="8">
    <location>
        <begin position="143"/>
        <end position="167"/>
    </location>
</feature>
<dbReference type="AlphaFoldDB" id="A0A261S6A2"/>
<keyword evidence="5 8" id="KW-0812">Transmembrane</keyword>
<dbReference type="GO" id="GO:0022857">
    <property type="term" value="F:transmembrane transporter activity"/>
    <property type="evidence" value="ECO:0007669"/>
    <property type="project" value="InterPro"/>
</dbReference>
<keyword evidence="6 8" id="KW-1133">Transmembrane helix</keyword>
<dbReference type="Proteomes" id="UP000216020">
    <property type="component" value="Unassembled WGS sequence"/>
</dbReference>
<dbReference type="GO" id="GO:0043190">
    <property type="term" value="C:ATP-binding cassette (ABC) transporter complex"/>
    <property type="evidence" value="ECO:0007669"/>
    <property type="project" value="InterPro"/>
</dbReference>
<sequence>MTDFYSILREYGLLLLIGQYPYGPLGGLVNTLILSTIAMAFAIPVGLLLAIARLSPWAWVRRPATVWIYLLRSIPLLLIVFWTYFLVPALLGFSISGFSVMACTLVLYQSTYLCEIIRGGILALHPSQGEAARSLGLGYWRTLIWVTLPQALFNTLPSLISQFIYILKETTLGHVINVEEMTSAASQINNTILTRPFHVFFILAISYYFISVGLSQMVAWIERRIVRKRQGMQGVTDVSAN</sequence>
<dbReference type="PANTHER" id="PTHR30614:SF21">
    <property type="entry name" value="AMINO ACID ABC TRANSPORTER PERMEASE"/>
    <property type="match status" value="1"/>
</dbReference>
<dbReference type="EMBL" id="NEVM01000005">
    <property type="protein sequence ID" value="OZI32517.1"/>
    <property type="molecule type" value="Genomic_DNA"/>
</dbReference>
<dbReference type="InterPro" id="IPR010065">
    <property type="entry name" value="AA_ABC_transptr_permease_3TM"/>
</dbReference>
<dbReference type="Gene3D" id="1.10.3720.10">
    <property type="entry name" value="MetI-like"/>
    <property type="match status" value="1"/>
</dbReference>
<dbReference type="PANTHER" id="PTHR30614">
    <property type="entry name" value="MEMBRANE COMPONENT OF AMINO ACID ABC TRANSPORTER"/>
    <property type="match status" value="1"/>
</dbReference>
<dbReference type="OrthoDB" id="9809799at2"/>
<dbReference type="CDD" id="cd06261">
    <property type="entry name" value="TM_PBP2"/>
    <property type="match status" value="1"/>
</dbReference>
<dbReference type="SUPFAM" id="SSF161098">
    <property type="entry name" value="MetI-like"/>
    <property type="match status" value="1"/>
</dbReference>
<keyword evidence="7 8" id="KW-0472">Membrane</keyword>
<keyword evidence="3 8" id="KW-0813">Transport</keyword>
<dbReference type="InterPro" id="IPR043429">
    <property type="entry name" value="ArtM/GltK/GlnP/TcyL/YhdX-like"/>
</dbReference>
<comment type="similarity">
    <text evidence="2">Belongs to the binding-protein-dependent transport system permease family. HisMQ subfamily.</text>
</comment>
<organism evidence="10 11">
    <name type="scientific">Bordetella genomosp. 10</name>
    <dbReference type="NCBI Taxonomy" id="1416804"/>
    <lineage>
        <taxon>Bacteria</taxon>
        <taxon>Pseudomonadati</taxon>
        <taxon>Pseudomonadota</taxon>
        <taxon>Betaproteobacteria</taxon>
        <taxon>Burkholderiales</taxon>
        <taxon>Alcaligenaceae</taxon>
        <taxon>Bordetella</taxon>
    </lineage>
</organism>